<sequence>MVFLGLLGPVLDEVSVQLAAQDEKMRAHSEQLRAQMSMIVHALAMFGLQIQLPTSDLTPPSTSQPLRLADTQ</sequence>
<comment type="caution">
    <text evidence="2">The sequence shown here is derived from an EMBL/GenBank/DDBJ whole genome shotgun (WGS) entry which is preliminary data.</text>
</comment>
<gene>
    <name evidence="2" type="ORF">C1H46_043603</name>
</gene>
<proteinExistence type="predicted"/>
<accession>A0A540K9F0</accession>
<keyword evidence="3" id="KW-1185">Reference proteome</keyword>
<evidence type="ECO:0000256" key="1">
    <source>
        <dbReference type="SAM" id="MobiDB-lite"/>
    </source>
</evidence>
<dbReference type="Proteomes" id="UP000315295">
    <property type="component" value="Unassembled WGS sequence"/>
</dbReference>
<evidence type="ECO:0000313" key="3">
    <source>
        <dbReference type="Proteomes" id="UP000315295"/>
    </source>
</evidence>
<dbReference type="AlphaFoldDB" id="A0A540K9F0"/>
<name>A0A540K9F0_MALBA</name>
<organism evidence="2 3">
    <name type="scientific">Malus baccata</name>
    <name type="common">Siberian crab apple</name>
    <name type="synonym">Pyrus baccata</name>
    <dbReference type="NCBI Taxonomy" id="106549"/>
    <lineage>
        <taxon>Eukaryota</taxon>
        <taxon>Viridiplantae</taxon>
        <taxon>Streptophyta</taxon>
        <taxon>Embryophyta</taxon>
        <taxon>Tracheophyta</taxon>
        <taxon>Spermatophyta</taxon>
        <taxon>Magnoliopsida</taxon>
        <taxon>eudicotyledons</taxon>
        <taxon>Gunneridae</taxon>
        <taxon>Pentapetalae</taxon>
        <taxon>rosids</taxon>
        <taxon>fabids</taxon>
        <taxon>Rosales</taxon>
        <taxon>Rosaceae</taxon>
        <taxon>Amygdaloideae</taxon>
        <taxon>Maleae</taxon>
        <taxon>Malus</taxon>
    </lineage>
</organism>
<reference evidence="2 3" key="1">
    <citation type="journal article" date="2019" name="G3 (Bethesda)">
        <title>Sequencing of a Wild Apple (Malus baccata) Genome Unravels the Differences Between Cultivated and Wild Apple Species Regarding Disease Resistance and Cold Tolerance.</title>
        <authorList>
            <person name="Chen X."/>
        </authorList>
    </citation>
    <scope>NUCLEOTIDE SEQUENCE [LARGE SCALE GENOMIC DNA]</scope>
    <source>
        <strain evidence="3">cv. Shandingzi</strain>
        <tissue evidence="2">Leaves</tissue>
    </source>
</reference>
<dbReference type="EMBL" id="VIEB01001665">
    <property type="protein sequence ID" value="TQD70861.1"/>
    <property type="molecule type" value="Genomic_DNA"/>
</dbReference>
<protein>
    <submittedName>
        <fullName evidence="2">Uncharacterized protein</fullName>
    </submittedName>
</protein>
<evidence type="ECO:0000313" key="2">
    <source>
        <dbReference type="EMBL" id="TQD70861.1"/>
    </source>
</evidence>
<feature type="region of interest" description="Disordered" evidence="1">
    <location>
        <begin position="53"/>
        <end position="72"/>
    </location>
</feature>